<keyword evidence="1" id="KW-0378">Hydrolase</keyword>
<dbReference type="Gene3D" id="3.10.129.10">
    <property type="entry name" value="Hotdog Thioesterase"/>
    <property type="match status" value="1"/>
</dbReference>
<dbReference type="EC" id="3.1.2.28" evidence="1"/>
<reference evidence="1" key="1">
    <citation type="journal article" date="2014" name="Genome Biol. Evol.">
        <title>Pangenome evidence for extensive interdomain horizontal transfer affecting lineage core and shell genes in uncultured planktonic thaumarchaeota and euryarchaeota.</title>
        <authorList>
            <person name="Deschamps P."/>
            <person name="Zivanovic Y."/>
            <person name="Moreira D."/>
            <person name="Rodriguez-Valera F."/>
            <person name="Lopez-Garcia P."/>
        </authorList>
    </citation>
    <scope>NUCLEOTIDE SEQUENCE</scope>
</reference>
<dbReference type="EMBL" id="KF900489">
    <property type="protein sequence ID" value="AIE96788.1"/>
    <property type="molecule type" value="Genomic_DNA"/>
</dbReference>
<proteinExistence type="predicted"/>
<accession>A0A075FZK0</accession>
<dbReference type="AlphaFoldDB" id="A0A075FZK0"/>
<sequence length="138" mass="15947">MAFTAARRIDFPMIDMAAIVYYPEFWDLAHRFYEESWEHSCGMHYNAILHEHGIGFPLVHSDAQFLHPLAYGDTVHCTITVPRIGNTSISWRYEFRNQDDVLCWTSDQVTVCVDMSDVKQKVPVPDWLREGLASLAPE</sequence>
<evidence type="ECO:0000313" key="1">
    <source>
        <dbReference type="EMBL" id="AIE96788.1"/>
    </source>
</evidence>
<name>A0A075FZK0_9EURY</name>
<dbReference type="SUPFAM" id="SSF54637">
    <property type="entry name" value="Thioesterase/thiol ester dehydrase-isomerase"/>
    <property type="match status" value="1"/>
</dbReference>
<protein>
    <submittedName>
        <fullName evidence="1">1,4-dihydroxy-2-naphthoyl-CoA hydrolase</fullName>
        <ecNumber evidence="1">3.1.2.28</ecNumber>
    </submittedName>
</protein>
<organism evidence="1">
    <name type="scientific">uncultured marine group II/III euryarchaeote AD1000_87_H07</name>
    <dbReference type="NCBI Taxonomy" id="1457819"/>
    <lineage>
        <taxon>Archaea</taxon>
        <taxon>Methanobacteriati</taxon>
        <taxon>Methanobacteriota</taxon>
        <taxon>environmental samples</taxon>
    </lineage>
</organism>
<dbReference type="InterPro" id="IPR029069">
    <property type="entry name" value="HotDog_dom_sf"/>
</dbReference>
<dbReference type="GO" id="GO:0061522">
    <property type="term" value="F:1,4-dihydroxy-2-naphthoyl-CoA thioesterase activity"/>
    <property type="evidence" value="ECO:0007669"/>
    <property type="project" value="UniProtKB-EC"/>
</dbReference>
<dbReference type="CDD" id="cd00586">
    <property type="entry name" value="4HBT"/>
    <property type="match status" value="1"/>
</dbReference>
<dbReference type="Pfam" id="PF13279">
    <property type="entry name" value="4HBT_2"/>
    <property type="match status" value="1"/>
</dbReference>